<feature type="compositionally biased region" description="Basic and acidic residues" evidence="2">
    <location>
        <begin position="309"/>
        <end position="360"/>
    </location>
</feature>
<dbReference type="Proteomes" id="UP000070168">
    <property type="component" value="Unassembled WGS sequence"/>
</dbReference>
<feature type="transmembrane region" description="Helical" evidence="3">
    <location>
        <begin position="370"/>
        <end position="390"/>
    </location>
</feature>
<feature type="region of interest" description="Disordered" evidence="2">
    <location>
        <begin position="289"/>
        <end position="362"/>
    </location>
</feature>
<feature type="coiled-coil region" evidence="1">
    <location>
        <begin position="132"/>
        <end position="159"/>
    </location>
</feature>
<organism evidence="4 5">
    <name type="scientific">Penicillium patulum</name>
    <name type="common">Penicillium griseofulvum</name>
    <dbReference type="NCBI Taxonomy" id="5078"/>
    <lineage>
        <taxon>Eukaryota</taxon>
        <taxon>Fungi</taxon>
        <taxon>Dikarya</taxon>
        <taxon>Ascomycota</taxon>
        <taxon>Pezizomycotina</taxon>
        <taxon>Eurotiomycetes</taxon>
        <taxon>Eurotiomycetidae</taxon>
        <taxon>Eurotiales</taxon>
        <taxon>Aspergillaceae</taxon>
        <taxon>Penicillium</taxon>
    </lineage>
</organism>
<dbReference type="EMBL" id="LHQR01000027">
    <property type="protein sequence ID" value="KXG52191.1"/>
    <property type="molecule type" value="Genomic_DNA"/>
</dbReference>
<dbReference type="OrthoDB" id="8062037at2759"/>
<protein>
    <submittedName>
        <fullName evidence="4">Uncharacterized protein</fullName>
    </submittedName>
</protein>
<accession>A0A135LTE3</accession>
<reference evidence="4 5" key="1">
    <citation type="journal article" date="2016" name="BMC Genomics">
        <title>Genome sequencing and secondary metabolism of the postharvest pathogen Penicillium griseofulvum.</title>
        <authorList>
            <person name="Banani H."/>
            <person name="Marcet-Houben M."/>
            <person name="Ballester A.R."/>
            <person name="Abbruscato P."/>
            <person name="Gonzalez-Candelas L."/>
            <person name="Gabaldon T."/>
            <person name="Spadaro D."/>
        </authorList>
    </citation>
    <scope>NUCLEOTIDE SEQUENCE [LARGE SCALE GENOMIC DNA]</scope>
    <source>
        <strain evidence="4 5">PG3</strain>
    </source>
</reference>
<feature type="transmembrane region" description="Helical" evidence="3">
    <location>
        <begin position="449"/>
        <end position="467"/>
    </location>
</feature>
<evidence type="ECO:0000313" key="5">
    <source>
        <dbReference type="Proteomes" id="UP000070168"/>
    </source>
</evidence>
<feature type="compositionally biased region" description="Basic and acidic residues" evidence="2">
    <location>
        <begin position="194"/>
        <end position="205"/>
    </location>
</feature>
<comment type="caution">
    <text evidence="4">The sequence shown here is derived from an EMBL/GenBank/DDBJ whole genome shotgun (WGS) entry which is preliminary data.</text>
</comment>
<proteinExistence type="predicted"/>
<sequence length="531" mass="59360">MSSRRRYAVDPSYPPLSEIIELEPEKEPWCAGYAPSKGRRCHARTNAHGRRSATAILNEGTKELRAGRSVTSLLKELAPHVLCTRFHQNQASDLVSRWKRDVRAYRDSQDAYIPPARSTRRSSRSVYLDSIESDSEETIDFLQQRLRYLQEEVRRLEVARYGSPISAPPRTRRVDRSTSAVSSGNVEPAPRRSTPRESLAEETVRRRPLQPINESEINVPRPAQAQVSTQTREVPVSSSRPATPPATAPASSSTGNPQIQDEAPQAIRRQVEGECGICLENLHISQEEVDTNEEQEIEHSGDNDDDSDDHNNPVHDDPEHDDPEHNDPQHDESEHNDPQHDDPEHNDPQHDDPEHNDPQHDTMTLSTMTLNTMILSTLTINSMILSTMTLNTMTLSTMTLNTMSFNPMTLSTMTLSTMTPSTMSLNMLSLNPMTLGIMMTMNTMTATTATTIITMTAITAMIAMTAITTMTHATTITTITTVTTMTTIEMVINPMNKKKRPKMRKNPGMKKWFGARRVVESTSIKAVLANG</sequence>
<keyword evidence="3" id="KW-0472">Membrane</keyword>
<evidence type="ECO:0000256" key="1">
    <source>
        <dbReference type="SAM" id="Coils"/>
    </source>
</evidence>
<evidence type="ECO:0000313" key="4">
    <source>
        <dbReference type="EMBL" id="KXG52191.1"/>
    </source>
</evidence>
<feature type="region of interest" description="Disordered" evidence="2">
    <location>
        <begin position="163"/>
        <end position="260"/>
    </location>
</feature>
<evidence type="ECO:0000256" key="3">
    <source>
        <dbReference type="SAM" id="Phobius"/>
    </source>
</evidence>
<gene>
    <name evidence="4" type="ORF">PGRI_084750</name>
</gene>
<dbReference type="GeneID" id="63711489"/>
<dbReference type="AlphaFoldDB" id="A0A135LTE3"/>
<keyword evidence="1" id="KW-0175">Coiled coil</keyword>
<dbReference type="STRING" id="5078.A0A135LTE3"/>
<keyword evidence="3" id="KW-1133">Transmembrane helix</keyword>
<feature type="transmembrane region" description="Helical" evidence="3">
    <location>
        <begin position="473"/>
        <end position="495"/>
    </location>
</feature>
<keyword evidence="3" id="KW-0812">Transmembrane</keyword>
<evidence type="ECO:0000256" key="2">
    <source>
        <dbReference type="SAM" id="MobiDB-lite"/>
    </source>
</evidence>
<keyword evidence="5" id="KW-1185">Reference proteome</keyword>
<dbReference type="RefSeq" id="XP_040650727.1">
    <property type="nucleotide sequence ID" value="XM_040796189.1"/>
</dbReference>
<name>A0A135LTE3_PENPA</name>